<dbReference type="PROSITE" id="PS51257">
    <property type="entry name" value="PROKAR_LIPOPROTEIN"/>
    <property type="match status" value="1"/>
</dbReference>
<evidence type="ECO:0000313" key="2">
    <source>
        <dbReference type="EMBL" id="QCX38800.1"/>
    </source>
</evidence>
<dbReference type="GO" id="GO:0071281">
    <property type="term" value="P:cellular response to iron ion"/>
    <property type="evidence" value="ECO:0007669"/>
    <property type="project" value="TreeGrafter"/>
</dbReference>
<accession>A0A5B7TR68</accession>
<dbReference type="KEGG" id="fbe:FF125_10275"/>
<dbReference type="PROSITE" id="PS50983">
    <property type="entry name" value="FE_B12_PBP"/>
    <property type="match status" value="1"/>
</dbReference>
<dbReference type="Proteomes" id="UP000306229">
    <property type="component" value="Chromosome"/>
</dbReference>
<dbReference type="InterPro" id="IPR002491">
    <property type="entry name" value="ABC_transptr_periplasmic_BD"/>
</dbReference>
<evidence type="ECO:0000259" key="1">
    <source>
        <dbReference type="PROSITE" id="PS50983"/>
    </source>
</evidence>
<sequence>MKIIKSLLFLSTVVLFIACKQEQKPSPKINTNTSVTYAQGFDIQYFDGFKKLIIKTPYPNAEEALEYLIIPKGNNIPDSLKTLKIIRTPVEKVVVTSTTHIPMLELLGEEDALIGFPNLKYISSSKTRNRIDLNLITELGNEESINTEILLDIAPELLIGFSMSNNNKMFNTIEKAGIPVVLNGDWLEETPLGRAEWIKFFAVFFDKEKEADSIFTAIEADYKDAVAIATKATTKPSILSGVLYKDVWNLPAGESFVAKFLKDANTNYLWADTKGKGSLSLSFESVYDKGQHAELWIAPGHYSSLEQLEQANEHYVKFDAFKNNKVFSFTQKKGAAGGALYYELAPVQPHIVLKDIIKITHPDLLPTYEPVYLQKLN</sequence>
<dbReference type="AlphaFoldDB" id="A0A5B7TR68"/>
<organism evidence="2 3">
    <name type="scientific">Aureibaculum algae</name>
    <dbReference type="NCBI Taxonomy" id="2584122"/>
    <lineage>
        <taxon>Bacteria</taxon>
        <taxon>Pseudomonadati</taxon>
        <taxon>Bacteroidota</taxon>
        <taxon>Flavobacteriia</taxon>
        <taxon>Flavobacteriales</taxon>
        <taxon>Flavobacteriaceae</taxon>
        <taxon>Aureibaculum</taxon>
    </lineage>
</organism>
<dbReference type="PANTHER" id="PTHR30535:SF34">
    <property type="entry name" value="MOLYBDATE-BINDING PROTEIN MOLA"/>
    <property type="match status" value="1"/>
</dbReference>
<gene>
    <name evidence="2" type="ORF">FF125_10275</name>
</gene>
<evidence type="ECO:0000313" key="3">
    <source>
        <dbReference type="Proteomes" id="UP000306229"/>
    </source>
</evidence>
<name>A0A5B7TR68_9FLAO</name>
<dbReference type="RefSeq" id="WP_138949684.1">
    <property type="nucleotide sequence ID" value="NZ_CP040749.1"/>
</dbReference>
<feature type="domain" description="Fe/B12 periplasmic-binding" evidence="1">
    <location>
        <begin position="92"/>
        <end position="364"/>
    </location>
</feature>
<dbReference type="PANTHER" id="PTHR30535">
    <property type="entry name" value="VITAMIN B12-BINDING PROTEIN"/>
    <property type="match status" value="1"/>
</dbReference>
<dbReference type="OrthoDB" id="9812528at2"/>
<reference evidence="2 3" key="1">
    <citation type="submission" date="2019-05" db="EMBL/GenBank/DDBJ databases">
        <title>Algicella ahnfeltiae gen. nov., sp. nov., a novel marine bacterium of the family Flavobacteriaceae isolated from a red alga.</title>
        <authorList>
            <person name="Nedashkovskaya O.I."/>
            <person name="Kukhlevskiy A.D."/>
            <person name="Kim S.-G."/>
            <person name="Zhukova N.V."/>
            <person name="Mikhailov V.V."/>
        </authorList>
    </citation>
    <scope>NUCLEOTIDE SEQUENCE [LARGE SCALE GENOMIC DNA]</scope>
    <source>
        <strain evidence="2 3">10Alg115</strain>
    </source>
</reference>
<keyword evidence="3" id="KW-1185">Reference proteome</keyword>
<dbReference type="EMBL" id="CP040749">
    <property type="protein sequence ID" value="QCX38800.1"/>
    <property type="molecule type" value="Genomic_DNA"/>
</dbReference>
<protein>
    <submittedName>
        <fullName evidence="2">ABC transporter substrate-binding protein</fullName>
    </submittedName>
</protein>
<proteinExistence type="predicted"/>
<dbReference type="InterPro" id="IPR050902">
    <property type="entry name" value="ABC_Transporter_SBP"/>
</dbReference>
<dbReference type="SUPFAM" id="SSF53807">
    <property type="entry name" value="Helical backbone' metal receptor"/>
    <property type="match status" value="1"/>
</dbReference>
<dbReference type="Gene3D" id="3.40.50.1980">
    <property type="entry name" value="Nitrogenase molybdenum iron protein domain"/>
    <property type="match status" value="2"/>
</dbReference>
<dbReference type="Pfam" id="PF01497">
    <property type="entry name" value="Peripla_BP_2"/>
    <property type="match status" value="1"/>
</dbReference>